<sequence>MISFRKLCAVLWQSLQPPSGLMTCRDTTGFHEIAARFGESWEIWRNRDNCLSPLTICGVLGSVCSASHLVTDWAEHC</sequence>
<comment type="caution">
    <text evidence="1">The sequence shown here is derived from an EMBL/GenBank/DDBJ whole genome shotgun (WGS) entry which is preliminary data.</text>
</comment>
<gene>
    <name evidence="1" type="ORF">RRG08_014231</name>
</gene>
<name>A0AAE0XEF3_9GAST</name>
<evidence type="ECO:0000313" key="1">
    <source>
        <dbReference type="EMBL" id="KAK3691849.1"/>
    </source>
</evidence>
<protein>
    <submittedName>
        <fullName evidence="1">Uncharacterized protein</fullName>
    </submittedName>
</protein>
<keyword evidence="2" id="KW-1185">Reference proteome</keyword>
<proteinExistence type="predicted"/>
<evidence type="ECO:0000313" key="2">
    <source>
        <dbReference type="Proteomes" id="UP001283361"/>
    </source>
</evidence>
<dbReference type="Proteomes" id="UP001283361">
    <property type="component" value="Unassembled WGS sequence"/>
</dbReference>
<organism evidence="1 2">
    <name type="scientific">Elysia crispata</name>
    <name type="common">lettuce slug</name>
    <dbReference type="NCBI Taxonomy" id="231223"/>
    <lineage>
        <taxon>Eukaryota</taxon>
        <taxon>Metazoa</taxon>
        <taxon>Spiralia</taxon>
        <taxon>Lophotrochozoa</taxon>
        <taxon>Mollusca</taxon>
        <taxon>Gastropoda</taxon>
        <taxon>Heterobranchia</taxon>
        <taxon>Euthyneura</taxon>
        <taxon>Panpulmonata</taxon>
        <taxon>Sacoglossa</taxon>
        <taxon>Placobranchoidea</taxon>
        <taxon>Plakobranchidae</taxon>
        <taxon>Elysia</taxon>
    </lineage>
</organism>
<reference evidence="1" key="1">
    <citation type="journal article" date="2023" name="G3 (Bethesda)">
        <title>A reference genome for the long-term kleptoplast-retaining sea slug Elysia crispata morphotype clarki.</title>
        <authorList>
            <person name="Eastman K.E."/>
            <person name="Pendleton A.L."/>
            <person name="Shaikh M.A."/>
            <person name="Suttiyut T."/>
            <person name="Ogas R."/>
            <person name="Tomko P."/>
            <person name="Gavelis G."/>
            <person name="Widhalm J.R."/>
            <person name="Wisecaver J.H."/>
        </authorList>
    </citation>
    <scope>NUCLEOTIDE SEQUENCE</scope>
    <source>
        <strain evidence="1">ECLA1</strain>
    </source>
</reference>
<accession>A0AAE0XEF3</accession>
<dbReference type="EMBL" id="JAWDGP010008074">
    <property type="protein sequence ID" value="KAK3691849.1"/>
    <property type="molecule type" value="Genomic_DNA"/>
</dbReference>
<dbReference type="AlphaFoldDB" id="A0AAE0XEF3"/>